<dbReference type="Gene3D" id="2.30.30.100">
    <property type="match status" value="1"/>
</dbReference>
<reference evidence="2" key="1">
    <citation type="submission" date="2020-12" db="EMBL/GenBank/DDBJ databases">
        <title>Bacterial taxonomy.</title>
        <authorList>
            <person name="Pan X."/>
        </authorList>
    </citation>
    <scope>NUCLEOTIDE SEQUENCE</scope>
    <source>
        <strain evidence="2">M0105</strain>
    </source>
</reference>
<feature type="domain" description="BPL/LPL catalytic" evidence="1">
    <location>
        <begin position="9"/>
        <end position="192"/>
    </location>
</feature>
<dbReference type="Gene3D" id="3.30.930.10">
    <property type="entry name" value="Bira Bifunctional Protein, Domain 2"/>
    <property type="match status" value="1"/>
</dbReference>
<gene>
    <name evidence="2" type="ORF">H0I76_00440</name>
</gene>
<dbReference type="RefSeq" id="WP_200605619.1">
    <property type="nucleotide sequence ID" value="NZ_JAEHHL010000001.1"/>
</dbReference>
<comment type="caution">
    <text evidence="2">The sequence shown here is derived from an EMBL/GenBank/DDBJ whole genome shotgun (WGS) entry which is preliminary data.</text>
</comment>
<evidence type="ECO:0000313" key="2">
    <source>
        <dbReference type="EMBL" id="MBK0397644.1"/>
    </source>
</evidence>
<dbReference type="Pfam" id="PF16917">
    <property type="entry name" value="BPL_LplA_LipB_2"/>
    <property type="match status" value="1"/>
</dbReference>
<protein>
    <submittedName>
        <fullName evidence="2">Biotin/lipoate--protein ligase family protein</fullName>
    </submittedName>
</protein>
<sequence length="238" mass="25596">MRGAPAPMFPPLLRGEEAPFGLDPMRRAVSVASLGTDPGLVIWQTDADGLSAAVILAPEQPLQQAMGATFAVALGLGDALGALAPPEVAVHYDWPDGFRVNGARCGRMRAQASTTEPAAEPDWLVIGVEIPFIPPAERAEEPGAFADETCLAEEGCIEVTPLQLLESWSRHMLVWLNRLETEGFPPLHAAWRERGWRIGEALDDGGTFVGLDEHGGQLVRRGETTELRPLSSMLEDAT</sequence>
<dbReference type="InterPro" id="IPR045864">
    <property type="entry name" value="aa-tRNA-synth_II/BPL/LPL"/>
</dbReference>
<organism evidence="2 3">
    <name type="scientific">Thermohalobaculum xanthum</name>
    <dbReference type="NCBI Taxonomy" id="2753746"/>
    <lineage>
        <taxon>Bacteria</taxon>
        <taxon>Pseudomonadati</taxon>
        <taxon>Pseudomonadota</taxon>
        <taxon>Alphaproteobacteria</taxon>
        <taxon>Rhodobacterales</taxon>
        <taxon>Paracoccaceae</taxon>
        <taxon>Thermohalobaculum</taxon>
    </lineage>
</organism>
<dbReference type="Proteomes" id="UP000655420">
    <property type="component" value="Unassembled WGS sequence"/>
</dbReference>
<dbReference type="GO" id="GO:0016874">
    <property type="term" value="F:ligase activity"/>
    <property type="evidence" value="ECO:0007669"/>
    <property type="project" value="UniProtKB-KW"/>
</dbReference>
<name>A0A8J7M5A7_9RHOB</name>
<evidence type="ECO:0000313" key="3">
    <source>
        <dbReference type="Proteomes" id="UP000655420"/>
    </source>
</evidence>
<keyword evidence="3" id="KW-1185">Reference proteome</keyword>
<dbReference type="InterPro" id="IPR004143">
    <property type="entry name" value="BPL_LPL_catalytic"/>
</dbReference>
<proteinExistence type="predicted"/>
<dbReference type="EMBL" id="JAEHHL010000001">
    <property type="protein sequence ID" value="MBK0397644.1"/>
    <property type="molecule type" value="Genomic_DNA"/>
</dbReference>
<keyword evidence="2" id="KW-0436">Ligase</keyword>
<dbReference type="AlphaFoldDB" id="A0A8J7M5A7"/>
<evidence type="ECO:0000259" key="1">
    <source>
        <dbReference type="Pfam" id="PF16917"/>
    </source>
</evidence>
<accession>A0A8J7M5A7</accession>
<dbReference type="SUPFAM" id="SSF55681">
    <property type="entry name" value="Class II aaRS and biotin synthetases"/>
    <property type="match status" value="1"/>
</dbReference>